<dbReference type="Proteomes" id="UP000825935">
    <property type="component" value="Chromosome 22"/>
</dbReference>
<name>A0A8T2S6X6_CERRI</name>
<dbReference type="AlphaFoldDB" id="A0A8T2S6X6"/>
<keyword evidence="3" id="KW-1185">Reference proteome</keyword>
<sequence>MLLARMQTDIGDIKDIRILGKGFYHIELNSTESLKVLLAQNPLKPRSARGVFTKWKPNFNPTEAIANEEHLYWVNAIFLRLSKEYMPLITRVGASLGAVLQEPESMASRIRKADGLPSVLSRPPSKNSATSNSGV</sequence>
<accession>A0A8T2S6X6</accession>
<feature type="region of interest" description="Disordered" evidence="1">
    <location>
        <begin position="113"/>
        <end position="135"/>
    </location>
</feature>
<dbReference type="EMBL" id="CM035427">
    <property type="protein sequence ID" value="KAH7306950.1"/>
    <property type="molecule type" value="Genomic_DNA"/>
</dbReference>
<organism evidence="2 3">
    <name type="scientific">Ceratopteris richardii</name>
    <name type="common">Triangle waterfern</name>
    <dbReference type="NCBI Taxonomy" id="49495"/>
    <lineage>
        <taxon>Eukaryota</taxon>
        <taxon>Viridiplantae</taxon>
        <taxon>Streptophyta</taxon>
        <taxon>Embryophyta</taxon>
        <taxon>Tracheophyta</taxon>
        <taxon>Polypodiopsida</taxon>
        <taxon>Polypodiidae</taxon>
        <taxon>Polypodiales</taxon>
        <taxon>Pteridineae</taxon>
        <taxon>Pteridaceae</taxon>
        <taxon>Parkerioideae</taxon>
        <taxon>Ceratopteris</taxon>
    </lineage>
</organism>
<evidence type="ECO:0000256" key="1">
    <source>
        <dbReference type="SAM" id="MobiDB-lite"/>
    </source>
</evidence>
<protein>
    <submittedName>
        <fullName evidence="2">Uncharacterized protein</fullName>
    </submittedName>
</protein>
<reference evidence="2" key="1">
    <citation type="submission" date="2021-08" db="EMBL/GenBank/DDBJ databases">
        <title>WGS assembly of Ceratopteris richardii.</title>
        <authorList>
            <person name="Marchant D.B."/>
            <person name="Chen G."/>
            <person name="Jenkins J."/>
            <person name="Shu S."/>
            <person name="Leebens-Mack J."/>
            <person name="Grimwood J."/>
            <person name="Schmutz J."/>
            <person name="Soltis P."/>
            <person name="Soltis D."/>
            <person name="Chen Z.-H."/>
        </authorList>
    </citation>
    <scope>NUCLEOTIDE SEQUENCE</scope>
    <source>
        <strain evidence="2">Whitten #5841</strain>
        <tissue evidence="2">Leaf</tissue>
    </source>
</reference>
<evidence type="ECO:0000313" key="2">
    <source>
        <dbReference type="EMBL" id="KAH7306950.1"/>
    </source>
</evidence>
<comment type="caution">
    <text evidence="2">The sequence shown here is derived from an EMBL/GenBank/DDBJ whole genome shotgun (WGS) entry which is preliminary data.</text>
</comment>
<gene>
    <name evidence="2" type="ORF">KP509_22G039400</name>
</gene>
<feature type="compositionally biased region" description="Polar residues" evidence="1">
    <location>
        <begin position="124"/>
        <end position="135"/>
    </location>
</feature>
<evidence type="ECO:0000313" key="3">
    <source>
        <dbReference type="Proteomes" id="UP000825935"/>
    </source>
</evidence>
<proteinExistence type="predicted"/>